<accession>A0A1Y5PC49</accession>
<reference evidence="1" key="1">
    <citation type="submission" date="2016-03" db="EMBL/GenBank/DDBJ databases">
        <authorList>
            <person name="Ploux O."/>
        </authorList>
    </citation>
    <scope>NUCLEOTIDE SEQUENCE</scope>
    <source>
        <strain evidence="1">UC10</strain>
    </source>
</reference>
<dbReference type="EMBL" id="FLQS01000010">
    <property type="protein sequence ID" value="SBS73721.1"/>
    <property type="molecule type" value="Genomic_DNA"/>
</dbReference>
<dbReference type="AlphaFoldDB" id="A0A1Y5PC49"/>
<gene>
    <name evidence="1" type="ORF">MHPYR_180011</name>
</gene>
<name>A0A1Y5PC49_9MYCO</name>
<evidence type="ECO:0008006" key="2">
    <source>
        <dbReference type="Google" id="ProtNLM"/>
    </source>
</evidence>
<proteinExistence type="predicted"/>
<dbReference type="InterPro" id="IPR029032">
    <property type="entry name" value="AhpD-like"/>
</dbReference>
<dbReference type="SUPFAM" id="SSF69118">
    <property type="entry name" value="AhpD-like"/>
    <property type="match status" value="1"/>
</dbReference>
<sequence length="282" mass="30335">MADDLDAVLTQLVVQSPADQQRLLGLIRATCGDTLSLTPLPAQTPVSAPETDAETVVAEFAEQFSIDVAAISDRQRESLTSALGAGAFGAVIQMFFADLLPRVRNGLEVLGLPVGWVPEEPVWDPGIDAADVLFNQLLPGVARLKSLDPVTTEVVRLRGAVAHNCRLCKSLREGNALDAGGSESMYDDIEHFESSELLTDAHKAALRYTDALIWSPARISPAVASAVREHFSQEQARELTLDVMRNASNKIAVSLKADQARVAEGTDRYVIDADGQTVFAEL</sequence>
<evidence type="ECO:0000313" key="1">
    <source>
        <dbReference type="EMBL" id="SBS73721.1"/>
    </source>
</evidence>
<organism evidence="1">
    <name type="scientific">uncultured Mycobacterium sp</name>
    <dbReference type="NCBI Taxonomy" id="171292"/>
    <lineage>
        <taxon>Bacteria</taxon>
        <taxon>Bacillati</taxon>
        <taxon>Actinomycetota</taxon>
        <taxon>Actinomycetes</taxon>
        <taxon>Mycobacteriales</taxon>
        <taxon>Mycobacteriaceae</taxon>
        <taxon>Mycobacterium</taxon>
        <taxon>environmental samples</taxon>
    </lineage>
</organism>
<protein>
    <recommendedName>
        <fullName evidence="2">Carboxymuconolactone decarboxylase family protein</fullName>
    </recommendedName>
</protein>
<dbReference type="Gene3D" id="1.20.1290.10">
    <property type="entry name" value="AhpD-like"/>
    <property type="match status" value="1"/>
</dbReference>